<evidence type="ECO:0000313" key="13">
    <source>
        <dbReference type="Proteomes" id="UP000177798"/>
    </source>
</evidence>
<keyword evidence="10" id="KW-0479">Metal-binding</keyword>
<dbReference type="OrthoDB" id="10264777at2759"/>
<dbReference type="InterPro" id="IPR006680">
    <property type="entry name" value="Amidohydro-rel"/>
</dbReference>
<gene>
    <name evidence="12" type="ORF">sscle_16g111060</name>
</gene>
<feature type="binding site" evidence="10">
    <location>
        <position position="219"/>
    </location>
    <ligand>
        <name>Zn(2+)</name>
        <dbReference type="ChEBI" id="CHEBI:29105"/>
    </ligand>
</feature>
<evidence type="ECO:0000259" key="11">
    <source>
        <dbReference type="Pfam" id="PF01979"/>
    </source>
</evidence>
<organism evidence="12 13">
    <name type="scientific">Sclerotinia sclerotiorum (strain ATCC 18683 / 1980 / Ss-1)</name>
    <name type="common">White mold</name>
    <name type="synonym">Whetzelinia sclerotiorum</name>
    <dbReference type="NCBI Taxonomy" id="665079"/>
    <lineage>
        <taxon>Eukaryota</taxon>
        <taxon>Fungi</taxon>
        <taxon>Dikarya</taxon>
        <taxon>Ascomycota</taxon>
        <taxon>Pezizomycotina</taxon>
        <taxon>Leotiomycetes</taxon>
        <taxon>Helotiales</taxon>
        <taxon>Sclerotiniaceae</taxon>
        <taxon>Sclerotinia</taxon>
    </lineage>
</organism>
<dbReference type="EMBL" id="CP017829">
    <property type="protein sequence ID" value="APA16336.1"/>
    <property type="molecule type" value="Genomic_DNA"/>
</dbReference>
<evidence type="ECO:0000313" key="12">
    <source>
        <dbReference type="EMBL" id="APA16336.1"/>
    </source>
</evidence>
<reference evidence="13" key="1">
    <citation type="journal article" date="2017" name="Genome Biol. Evol.">
        <title>The complete genome sequence of the phytopathogenic fungus Sclerotinia sclerotiorum reveals insights into the genome architecture of broad host range pathogens.</title>
        <authorList>
            <person name="Derbyshire M."/>
            <person name="Denton-Giles M."/>
            <person name="Hegedus D."/>
            <person name="Seifbarghy S."/>
            <person name="Rollins J."/>
            <person name="van Kan J."/>
            <person name="Seidl M.F."/>
            <person name="Faino L."/>
            <person name="Mbengue M."/>
            <person name="Navaud O."/>
            <person name="Raffaele S."/>
            <person name="Hammond-Kosack K."/>
            <person name="Heard S."/>
            <person name="Oliver R."/>
        </authorList>
    </citation>
    <scope>NUCLEOTIDE SEQUENCE [LARGE SCALE GENOMIC DNA]</scope>
    <source>
        <strain evidence="13">ATCC 18683 / 1980 / Ss-1</strain>
    </source>
</reference>
<dbReference type="GO" id="GO:0046872">
    <property type="term" value="F:metal ion binding"/>
    <property type="evidence" value="ECO:0007669"/>
    <property type="project" value="UniProtKB-KW"/>
</dbReference>
<dbReference type="SUPFAM" id="SSF51556">
    <property type="entry name" value="Metallo-dependent hydrolases"/>
    <property type="match status" value="1"/>
</dbReference>
<feature type="binding site" evidence="9">
    <location>
        <position position="274"/>
    </location>
    <ligand>
        <name>substrate</name>
    </ligand>
</feature>
<evidence type="ECO:0000256" key="1">
    <source>
        <dbReference type="ARBA" id="ARBA00010716"/>
    </source>
</evidence>
<protein>
    <recommendedName>
        <fullName evidence="3 7">N-acetylglucosamine-6-phosphate deacetylase</fullName>
        <ecNumber evidence="2 7">3.5.1.25</ecNumber>
    </recommendedName>
</protein>
<dbReference type="PANTHER" id="PTHR11113">
    <property type="entry name" value="N-ACETYLGLUCOSAMINE-6-PHOSPHATE DEACETYLASE"/>
    <property type="match status" value="1"/>
</dbReference>
<keyword evidence="4 7" id="KW-0378">Hydrolase</keyword>
<evidence type="ECO:0000256" key="9">
    <source>
        <dbReference type="PIRSR" id="PIRSR038994-2"/>
    </source>
</evidence>
<dbReference type="GO" id="GO:0006044">
    <property type="term" value="P:N-acetylglucosamine metabolic process"/>
    <property type="evidence" value="ECO:0007669"/>
    <property type="project" value="InterPro"/>
</dbReference>
<evidence type="ECO:0000256" key="3">
    <source>
        <dbReference type="ARBA" id="ARBA00018029"/>
    </source>
</evidence>
<keyword evidence="5 7" id="KW-0119">Carbohydrate metabolism</keyword>
<dbReference type="PANTHER" id="PTHR11113:SF4">
    <property type="entry name" value="N-ACETYLGLUCOSAMINE-6-PHOSPHATE DEACETYLASE"/>
    <property type="match status" value="1"/>
</dbReference>
<comment type="similarity">
    <text evidence="1 7">Belongs to the metallo-dependent hydrolases superfamily. NagA family.</text>
</comment>
<dbReference type="KEGG" id="ssl:SS1G_14322"/>
<sequence>MEMVDIQTPCPIDPAVIRIMGHTQFINCRKCIHGDLLNSPLTIDDNGMIIPNEECSPNAQVTDLENHIIAPGFIDLQINGALGFHFTEYVSPIHYQDGVRKLSHYLPSTGVTAFYPTVPTVEPDVFHNVLPFLRPFDSANGASVLGAHVEGPFLAPSKKGAHNAKNLHIPESSSLESVYGEHNLNTAIKLVTMAPELPGASKFISLLTHLYGIKVSMGHSAASYDEGLAGIRAGAKLLTHTFNAMNPLHHREPGLAGIISSGTVYFSLIADAIHLHPSIISLAYHARPNKAILITDSIELSGLPDGTYPGHPQIPKPQLKTGNKVTIAGTETLVGTCISLDECARNLTEWAQIPIQKAVMTVTENVADAMDLSSRGKLEVGRRGDFVVMNEMGELRETWILGKKVWSMN</sequence>
<feature type="binding site" evidence="9">
    <location>
        <position position="161"/>
    </location>
    <ligand>
        <name>substrate</name>
    </ligand>
</feature>
<dbReference type="Gene3D" id="3.20.20.140">
    <property type="entry name" value="Metal-dependent hydrolases"/>
    <property type="match status" value="1"/>
</dbReference>
<evidence type="ECO:0000256" key="5">
    <source>
        <dbReference type="ARBA" id="ARBA00023277"/>
    </source>
</evidence>
<evidence type="ECO:0000256" key="7">
    <source>
        <dbReference type="PIRNR" id="PIRNR038994"/>
    </source>
</evidence>
<evidence type="ECO:0000256" key="10">
    <source>
        <dbReference type="PIRSR" id="PIRSR038994-3"/>
    </source>
</evidence>
<feature type="binding site" evidence="10">
    <location>
        <position position="150"/>
    </location>
    <ligand>
        <name>Zn(2+)</name>
        <dbReference type="ChEBI" id="CHEBI:29105"/>
    </ligand>
</feature>
<dbReference type="OMA" id="YMKNPRL"/>
<accession>A0A1D9QN28</accession>
<dbReference type="VEuPathDB" id="FungiDB:sscle_16g111060"/>
<proteinExistence type="inferred from homology"/>
<dbReference type="SUPFAM" id="SSF51338">
    <property type="entry name" value="Composite domain of metallo-dependent hydrolases"/>
    <property type="match status" value="1"/>
</dbReference>
<feature type="binding site" evidence="10">
    <location>
        <position position="240"/>
    </location>
    <ligand>
        <name>Zn(2+)</name>
        <dbReference type="ChEBI" id="CHEBI:29105"/>
    </ligand>
</feature>
<dbReference type="PIRSF" id="PIRSF038994">
    <property type="entry name" value="NagA"/>
    <property type="match status" value="1"/>
</dbReference>
<dbReference type="InterPro" id="IPR003764">
    <property type="entry name" value="GlcNAc_6-P_deAcase"/>
</dbReference>
<dbReference type="Gene3D" id="2.30.40.10">
    <property type="entry name" value="Urease, subunit C, domain 1"/>
    <property type="match status" value="1"/>
</dbReference>
<dbReference type="Proteomes" id="UP000177798">
    <property type="component" value="Chromosome 16"/>
</dbReference>
<feature type="binding site" evidence="9">
    <location>
        <begin position="333"/>
        <end position="335"/>
    </location>
    <ligand>
        <name>substrate</name>
    </ligand>
</feature>
<dbReference type="RefSeq" id="XP_001584709.1">
    <property type="nucleotide sequence ID" value="XM_001584659.1"/>
</dbReference>
<feature type="domain" description="Amidohydrolase-related" evidence="11">
    <location>
        <begin position="68"/>
        <end position="404"/>
    </location>
</feature>
<evidence type="ECO:0000256" key="8">
    <source>
        <dbReference type="PIRSR" id="PIRSR038994-1"/>
    </source>
</evidence>
<evidence type="ECO:0000256" key="6">
    <source>
        <dbReference type="ARBA" id="ARBA00047647"/>
    </source>
</evidence>
<feature type="binding site" evidence="9">
    <location>
        <begin position="243"/>
        <end position="244"/>
    </location>
    <ligand>
        <name>substrate</name>
    </ligand>
</feature>
<evidence type="ECO:0000256" key="4">
    <source>
        <dbReference type="ARBA" id="ARBA00022801"/>
    </source>
</evidence>
<dbReference type="FunFam" id="3.20.20.140:FF:000113">
    <property type="entry name" value="N-acetylglucosamine-6-phosphate deacetylase"/>
    <property type="match status" value="1"/>
</dbReference>
<evidence type="ECO:0000256" key="2">
    <source>
        <dbReference type="ARBA" id="ARBA00011899"/>
    </source>
</evidence>
<name>A0A1D9QN28_SCLS1</name>
<dbReference type="InterPro" id="IPR011059">
    <property type="entry name" value="Metal-dep_hydrolase_composite"/>
</dbReference>
<comment type="cofactor">
    <cofactor evidence="10">
        <name>a divalent metal cation</name>
        <dbReference type="ChEBI" id="CHEBI:60240"/>
    </cofactor>
    <text evidence="10">Binds 1 divalent metal cation per subunit.</text>
</comment>
<dbReference type="GO" id="GO:0008448">
    <property type="term" value="F:N-acetylglucosamine-6-phosphate deacetylase activity"/>
    <property type="evidence" value="ECO:0007669"/>
    <property type="project" value="UniProtKB-UniRule"/>
</dbReference>
<feature type="active site" description="Proton donor/acceptor" evidence="8">
    <location>
        <position position="296"/>
    </location>
</feature>
<comment type="catalytic activity">
    <reaction evidence="6 7">
        <text>N-acetyl-D-glucosamine 6-phosphate + H2O = D-glucosamine 6-phosphate + acetate</text>
        <dbReference type="Rhea" id="RHEA:22936"/>
        <dbReference type="ChEBI" id="CHEBI:15377"/>
        <dbReference type="ChEBI" id="CHEBI:30089"/>
        <dbReference type="ChEBI" id="CHEBI:57513"/>
        <dbReference type="ChEBI" id="CHEBI:58725"/>
        <dbReference type="EC" id="3.5.1.25"/>
    </reaction>
</comment>
<dbReference type="AlphaFoldDB" id="A0A1D9QN28"/>
<dbReference type="EC" id="3.5.1.25" evidence="2 7"/>
<feature type="binding site" evidence="9">
    <location>
        <position position="251"/>
    </location>
    <ligand>
        <name>substrate</name>
    </ligand>
</feature>
<dbReference type="Pfam" id="PF01979">
    <property type="entry name" value="Amidohydro_1"/>
    <property type="match status" value="1"/>
</dbReference>
<dbReference type="InterPro" id="IPR032466">
    <property type="entry name" value="Metal_Hydrolase"/>
</dbReference>